<evidence type="ECO:0000313" key="4">
    <source>
        <dbReference type="EMBL" id="MFC4905611.1"/>
    </source>
</evidence>
<protein>
    <submittedName>
        <fullName evidence="4">Recombinase family protein</fullName>
    </submittedName>
</protein>
<name>A0ABV9TND1_9MICC</name>
<dbReference type="PROSITE" id="PS51737">
    <property type="entry name" value="RECOMBINASE_DNA_BIND"/>
    <property type="match status" value="1"/>
</dbReference>
<sequence>MEETRPRAAIYVRISNDKAGAGLGVQRQEADCRAVAARLGWAVAEVIDDNDLSAYDRRKGRPGYKRLLAGLRSGEFTAVIAWHADRLHRRTAELEQFLDLIESTGAKVATVQGGDLDLSSPDGRMTAKLLATIAQREIEHGRERMIRAKAQAAASGQWRGGRRPYGYEDDGVTIREEEAATIRYAAAQVLAGRSMRALTAEVNAAGARTTTGKPFTGTTLRVVLLRARNAAMIEHKGEVIGAAAWPPILDEDTWRAVVGILTDPARITNTGDGSPNLLTGVATCGVCGLACQAGKSRELTVYRCPQDGRHVARSRDLTDELVRDVIVELLRRPEALRRALSPADGVDLDGTRAEVAALTARLDQLGLDYADGMLTAAQVRTATERLQSRLDDARDRLATAAASTGFEDLAAAPDPGQMFLDAPVDRQRAIVRALADVVILPSPRGRPAGWKPGQPYFRPETIRITPKA</sequence>
<feature type="coiled-coil region" evidence="1">
    <location>
        <begin position="376"/>
        <end position="403"/>
    </location>
</feature>
<dbReference type="InterPro" id="IPR006119">
    <property type="entry name" value="Resolv_N"/>
</dbReference>
<dbReference type="RefSeq" id="WP_277552429.1">
    <property type="nucleotide sequence ID" value="NZ_JARAMH010000028.1"/>
</dbReference>
<evidence type="ECO:0000259" key="2">
    <source>
        <dbReference type="PROSITE" id="PS51736"/>
    </source>
</evidence>
<dbReference type="InterPro" id="IPR050639">
    <property type="entry name" value="SSR_resolvase"/>
</dbReference>
<dbReference type="EMBL" id="JBHSIW010000029">
    <property type="protein sequence ID" value="MFC4905611.1"/>
    <property type="molecule type" value="Genomic_DNA"/>
</dbReference>
<dbReference type="Pfam" id="PF07508">
    <property type="entry name" value="Recombinase"/>
    <property type="match status" value="1"/>
</dbReference>
<dbReference type="InterPro" id="IPR036162">
    <property type="entry name" value="Resolvase-like_N_sf"/>
</dbReference>
<evidence type="ECO:0000259" key="3">
    <source>
        <dbReference type="PROSITE" id="PS51737"/>
    </source>
</evidence>
<feature type="domain" description="Resolvase/invertase-type recombinase catalytic" evidence="2">
    <location>
        <begin position="7"/>
        <end position="156"/>
    </location>
</feature>
<proteinExistence type="predicted"/>
<dbReference type="Pfam" id="PF00239">
    <property type="entry name" value="Resolvase"/>
    <property type="match status" value="1"/>
</dbReference>
<evidence type="ECO:0000256" key="1">
    <source>
        <dbReference type="SAM" id="Coils"/>
    </source>
</evidence>
<organism evidence="4 5">
    <name type="scientific">Kocuria oceani</name>
    <dbReference type="NCBI Taxonomy" id="988827"/>
    <lineage>
        <taxon>Bacteria</taxon>
        <taxon>Bacillati</taxon>
        <taxon>Actinomycetota</taxon>
        <taxon>Actinomycetes</taxon>
        <taxon>Micrococcales</taxon>
        <taxon>Micrococcaceae</taxon>
        <taxon>Kocuria</taxon>
    </lineage>
</organism>
<reference evidence="5" key="1">
    <citation type="journal article" date="2019" name="Int. J. Syst. Evol. Microbiol.">
        <title>The Global Catalogue of Microorganisms (GCM) 10K type strain sequencing project: providing services to taxonomists for standard genome sequencing and annotation.</title>
        <authorList>
            <consortium name="The Broad Institute Genomics Platform"/>
            <consortium name="The Broad Institute Genome Sequencing Center for Infectious Disease"/>
            <person name="Wu L."/>
            <person name="Ma J."/>
        </authorList>
    </citation>
    <scope>NUCLEOTIDE SEQUENCE [LARGE SCALE GENOMIC DNA]</scope>
    <source>
        <strain evidence="5">CGMCC 4.6946</strain>
    </source>
</reference>
<keyword evidence="5" id="KW-1185">Reference proteome</keyword>
<dbReference type="PANTHER" id="PTHR30461:SF23">
    <property type="entry name" value="DNA RECOMBINASE-RELATED"/>
    <property type="match status" value="1"/>
</dbReference>
<dbReference type="SUPFAM" id="SSF53041">
    <property type="entry name" value="Resolvase-like"/>
    <property type="match status" value="1"/>
</dbReference>
<dbReference type="Proteomes" id="UP001595797">
    <property type="component" value="Unassembled WGS sequence"/>
</dbReference>
<dbReference type="InterPro" id="IPR038109">
    <property type="entry name" value="DNA_bind_recomb_sf"/>
</dbReference>
<dbReference type="CDD" id="cd00338">
    <property type="entry name" value="Ser_Recombinase"/>
    <property type="match status" value="1"/>
</dbReference>
<accession>A0ABV9TND1</accession>
<gene>
    <name evidence="4" type="ORF">ACFPCS_18805</name>
</gene>
<dbReference type="Gene3D" id="3.40.50.1390">
    <property type="entry name" value="Resolvase, N-terminal catalytic domain"/>
    <property type="match status" value="1"/>
</dbReference>
<dbReference type="SMART" id="SM00857">
    <property type="entry name" value="Resolvase"/>
    <property type="match status" value="1"/>
</dbReference>
<dbReference type="PANTHER" id="PTHR30461">
    <property type="entry name" value="DNA-INVERTASE FROM LAMBDOID PROPHAGE"/>
    <property type="match status" value="1"/>
</dbReference>
<evidence type="ECO:0000313" key="5">
    <source>
        <dbReference type="Proteomes" id="UP001595797"/>
    </source>
</evidence>
<keyword evidence="1" id="KW-0175">Coiled coil</keyword>
<dbReference type="PROSITE" id="PS51736">
    <property type="entry name" value="RECOMBINASES_3"/>
    <property type="match status" value="1"/>
</dbReference>
<dbReference type="InterPro" id="IPR011109">
    <property type="entry name" value="DNA_bind_recombinase_dom"/>
</dbReference>
<comment type="caution">
    <text evidence="4">The sequence shown here is derived from an EMBL/GenBank/DDBJ whole genome shotgun (WGS) entry which is preliminary data.</text>
</comment>
<dbReference type="Gene3D" id="3.90.1750.20">
    <property type="entry name" value="Putative Large Serine Recombinase, Chain B, Domain 2"/>
    <property type="match status" value="1"/>
</dbReference>
<feature type="domain" description="Recombinase" evidence="3">
    <location>
        <begin position="164"/>
        <end position="267"/>
    </location>
</feature>